<dbReference type="GO" id="GO:0005524">
    <property type="term" value="F:ATP binding"/>
    <property type="evidence" value="ECO:0007669"/>
    <property type="project" value="UniProtKB-KW"/>
</dbReference>
<dbReference type="PANTHER" id="PTHR24349">
    <property type="entry name" value="SERINE/THREONINE-PROTEIN KINASE"/>
    <property type="match status" value="1"/>
</dbReference>
<organism evidence="7 8">
    <name type="scientific">Perkinsus olseni</name>
    <name type="common">Perkinsus atlanticus</name>
    <dbReference type="NCBI Taxonomy" id="32597"/>
    <lineage>
        <taxon>Eukaryota</taxon>
        <taxon>Sar</taxon>
        <taxon>Alveolata</taxon>
        <taxon>Perkinsozoa</taxon>
        <taxon>Perkinsea</taxon>
        <taxon>Perkinsida</taxon>
        <taxon>Perkinsidae</taxon>
        <taxon>Perkinsus</taxon>
    </lineage>
</organism>
<dbReference type="SUPFAM" id="SSF56112">
    <property type="entry name" value="Protein kinase-like (PK-like)"/>
    <property type="match status" value="1"/>
</dbReference>
<dbReference type="InterPro" id="IPR050205">
    <property type="entry name" value="CDPK_Ser/Thr_kinases"/>
</dbReference>
<keyword evidence="3" id="KW-0547">Nucleotide-binding</keyword>
<dbReference type="OrthoDB" id="413545at2759"/>
<gene>
    <name evidence="7" type="ORF">FOZ60_016760</name>
</gene>
<evidence type="ECO:0000259" key="6">
    <source>
        <dbReference type="PROSITE" id="PS50011"/>
    </source>
</evidence>
<evidence type="ECO:0000256" key="5">
    <source>
        <dbReference type="ARBA" id="ARBA00022840"/>
    </source>
</evidence>
<dbReference type="Pfam" id="PF00069">
    <property type="entry name" value="Pkinase"/>
    <property type="match status" value="1"/>
</dbReference>
<keyword evidence="4" id="KW-0418">Kinase</keyword>
<keyword evidence="5" id="KW-0067">ATP-binding</keyword>
<dbReference type="CDD" id="cd00180">
    <property type="entry name" value="PKc"/>
    <property type="match status" value="1"/>
</dbReference>
<evidence type="ECO:0000313" key="7">
    <source>
        <dbReference type="EMBL" id="KAF4678410.1"/>
    </source>
</evidence>
<evidence type="ECO:0000256" key="1">
    <source>
        <dbReference type="ARBA" id="ARBA00022527"/>
    </source>
</evidence>
<evidence type="ECO:0000256" key="2">
    <source>
        <dbReference type="ARBA" id="ARBA00022679"/>
    </source>
</evidence>
<dbReference type="EMBL" id="JABANP010000904">
    <property type="protein sequence ID" value="KAF4678410.1"/>
    <property type="molecule type" value="Genomic_DNA"/>
</dbReference>
<dbReference type="InterPro" id="IPR008271">
    <property type="entry name" value="Ser/Thr_kinase_AS"/>
</dbReference>
<dbReference type="InterPro" id="IPR000719">
    <property type="entry name" value="Prot_kinase_dom"/>
</dbReference>
<feature type="domain" description="Protein kinase" evidence="6">
    <location>
        <begin position="80"/>
        <end position="369"/>
    </location>
</feature>
<dbReference type="AlphaFoldDB" id="A0A7J6N4M7"/>
<comment type="caution">
    <text evidence="7">The sequence shown here is derived from an EMBL/GenBank/DDBJ whole genome shotgun (WGS) entry which is preliminary data.</text>
</comment>
<dbReference type="SMART" id="SM00220">
    <property type="entry name" value="S_TKc"/>
    <property type="match status" value="1"/>
</dbReference>
<dbReference type="Gene3D" id="1.10.510.10">
    <property type="entry name" value="Transferase(Phosphotransferase) domain 1"/>
    <property type="match status" value="1"/>
</dbReference>
<keyword evidence="1" id="KW-0723">Serine/threonine-protein kinase</keyword>
<evidence type="ECO:0000313" key="8">
    <source>
        <dbReference type="Proteomes" id="UP000541610"/>
    </source>
</evidence>
<proteinExistence type="predicted"/>
<accession>A0A7J6N4M7</accession>
<evidence type="ECO:0000256" key="3">
    <source>
        <dbReference type="ARBA" id="ARBA00022741"/>
    </source>
</evidence>
<dbReference type="PROSITE" id="PS50011">
    <property type="entry name" value="PROTEIN_KINASE_DOM"/>
    <property type="match status" value="1"/>
</dbReference>
<dbReference type="Proteomes" id="UP000541610">
    <property type="component" value="Unassembled WGS sequence"/>
</dbReference>
<dbReference type="PROSITE" id="PS00108">
    <property type="entry name" value="PROTEIN_KINASE_ST"/>
    <property type="match status" value="1"/>
</dbReference>
<evidence type="ECO:0000256" key="4">
    <source>
        <dbReference type="ARBA" id="ARBA00022777"/>
    </source>
</evidence>
<keyword evidence="2" id="KW-0808">Transferase</keyword>
<protein>
    <recommendedName>
        <fullName evidence="6">Protein kinase domain-containing protein</fullName>
    </recommendedName>
</protein>
<reference evidence="7 8" key="1">
    <citation type="submission" date="2020-04" db="EMBL/GenBank/DDBJ databases">
        <title>Perkinsus olseni comparative genomics.</title>
        <authorList>
            <person name="Bogema D.R."/>
        </authorList>
    </citation>
    <scope>NUCLEOTIDE SEQUENCE [LARGE SCALE GENOMIC DNA]</scope>
    <source>
        <strain evidence="7">00978-12</strain>
    </source>
</reference>
<name>A0A7J6N4M7_PEROL</name>
<sequence length="369" mass="41181">MPDEEMPDFIPTIITIRRATLKGLLYSRQDPPSLRLLRENGDVFLVVGDDRDTVQMAIPLPTRDLAFLTPDQIQLGEWVLRCDSALSAIDMARLFVSCGAILAASRVLMHKVLEDGQALHFSSREDDLERLRREMEIHALLAKALPESVVEYRGVCRVNRRHFLVTDLMVHGDLHAFITHHNQGLHERTIGSLLVSLLKAVEAIHALEIAHRDIKPENLLLKSLGPLPSLTFCDLGYALKLTDARSAQERCGTIGYAAPEVFQKSSKGRLAEGRHVLLRQRSVHDLAFAAPLIPASVVDQEARALCNATIAVTEDEDGSGFIFKSSTRSWKSRAFLKPPLKTVLLRLLCYRPERRVTAGVALRILKNGE</sequence>
<dbReference type="GO" id="GO:0004674">
    <property type="term" value="F:protein serine/threonine kinase activity"/>
    <property type="evidence" value="ECO:0007669"/>
    <property type="project" value="UniProtKB-KW"/>
</dbReference>
<dbReference type="InterPro" id="IPR011009">
    <property type="entry name" value="Kinase-like_dom_sf"/>
</dbReference>